<name>A0A813IDL5_POLGL</name>
<evidence type="ECO:0000256" key="6">
    <source>
        <dbReference type="ARBA" id="ARBA00022968"/>
    </source>
</evidence>
<evidence type="ECO:0000256" key="2">
    <source>
        <dbReference type="ARBA" id="ARBA00008661"/>
    </source>
</evidence>
<keyword evidence="12" id="KW-0732">Signal</keyword>
<dbReference type="EMBL" id="CAJNNW010007349">
    <property type="protein sequence ID" value="CAE8649189.1"/>
    <property type="molecule type" value="Genomic_DNA"/>
</dbReference>
<feature type="chain" id="PRO_5032668326" description="Hexosyltransferase" evidence="12">
    <location>
        <begin position="20"/>
        <end position="380"/>
    </location>
</feature>
<keyword evidence="7" id="KW-1133">Transmembrane helix</keyword>
<keyword evidence="9" id="KW-0472">Membrane</keyword>
<proteinExistence type="inferred from homology"/>
<dbReference type="PANTHER" id="PTHR11214">
    <property type="entry name" value="BETA-1,3-N-ACETYLGLUCOSAMINYLTRANSFERASE"/>
    <property type="match status" value="1"/>
</dbReference>
<evidence type="ECO:0000256" key="10">
    <source>
        <dbReference type="RuleBase" id="RU363063"/>
    </source>
</evidence>
<protein>
    <recommendedName>
        <fullName evidence="10">Hexosyltransferase</fullName>
        <ecNumber evidence="10">2.4.1.-</ecNumber>
    </recommendedName>
</protein>
<keyword evidence="6" id="KW-0735">Signal-anchor</keyword>
<evidence type="ECO:0000256" key="9">
    <source>
        <dbReference type="ARBA" id="ARBA00023136"/>
    </source>
</evidence>
<keyword evidence="4" id="KW-0808">Transferase</keyword>
<keyword evidence="5" id="KW-0812">Transmembrane</keyword>
<dbReference type="InterPro" id="IPR002659">
    <property type="entry name" value="Glyco_trans_31"/>
</dbReference>
<evidence type="ECO:0000256" key="7">
    <source>
        <dbReference type="ARBA" id="ARBA00022989"/>
    </source>
</evidence>
<evidence type="ECO:0000256" key="12">
    <source>
        <dbReference type="SAM" id="SignalP"/>
    </source>
</evidence>
<comment type="similarity">
    <text evidence="2 10">Belongs to the glycosyltransferase 31 family.</text>
</comment>
<evidence type="ECO:0000256" key="4">
    <source>
        <dbReference type="ARBA" id="ARBA00022679"/>
    </source>
</evidence>
<keyword evidence="3 10" id="KW-0328">Glycosyltransferase</keyword>
<organism evidence="13 14">
    <name type="scientific">Polarella glacialis</name>
    <name type="common">Dinoflagellate</name>
    <dbReference type="NCBI Taxonomy" id="89957"/>
    <lineage>
        <taxon>Eukaryota</taxon>
        <taxon>Sar</taxon>
        <taxon>Alveolata</taxon>
        <taxon>Dinophyceae</taxon>
        <taxon>Suessiales</taxon>
        <taxon>Suessiaceae</taxon>
        <taxon>Polarella</taxon>
    </lineage>
</organism>
<dbReference type="GO" id="GO:0016758">
    <property type="term" value="F:hexosyltransferase activity"/>
    <property type="evidence" value="ECO:0007669"/>
    <property type="project" value="InterPro"/>
</dbReference>
<comment type="subcellular location">
    <subcellularLocation>
        <location evidence="1 10">Golgi apparatus membrane</location>
        <topology evidence="1 10">Single-pass type II membrane protein</topology>
    </subcellularLocation>
</comment>
<dbReference type="EC" id="2.4.1.-" evidence="10"/>
<accession>A0A813IDL5</accession>
<evidence type="ECO:0000256" key="5">
    <source>
        <dbReference type="ARBA" id="ARBA00022692"/>
    </source>
</evidence>
<keyword evidence="8 10" id="KW-0333">Golgi apparatus</keyword>
<feature type="signal peptide" evidence="12">
    <location>
        <begin position="1"/>
        <end position="19"/>
    </location>
</feature>
<dbReference type="Proteomes" id="UP000626109">
    <property type="component" value="Unassembled WGS sequence"/>
</dbReference>
<reference evidence="13" key="1">
    <citation type="submission" date="2021-02" db="EMBL/GenBank/DDBJ databases">
        <authorList>
            <person name="Dougan E. K."/>
            <person name="Rhodes N."/>
            <person name="Thang M."/>
            <person name="Chan C."/>
        </authorList>
    </citation>
    <scope>NUCLEOTIDE SEQUENCE</scope>
</reference>
<evidence type="ECO:0000256" key="8">
    <source>
        <dbReference type="ARBA" id="ARBA00023034"/>
    </source>
</evidence>
<evidence type="ECO:0000256" key="1">
    <source>
        <dbReference type="ARBA" id="ARBA00004323"/>
    </source>
</evidence>
<dbReference type="AlphaFoldDB" id="A0A813IDL5"/>
<feature type="region of interest" description="Disordered" evidence="11">
    <location>
        <begin position="70"/>
        <end position="118"/>
    </location>
</feature>
<evidence type="ECO:0000256" key="3">
    <source>
        <dbReference type="ARBA" id="ARBA00022676"/>
    </source>
</evidence>
<dbReference type="Gene3D" id="3.90.550.50">
    <property type="match status" value="1"/>
</dbReference>
<evidence type="ECO:0000313" key="13">
    <source>
        <dbReference type="EMBL" id="CAE8649189.1"/>
    </source>
</evidence>
<comment type="caution">
    <text evidence="13">The sequence shown here is derived from an EMBL/GenBank/DDBJ whole genome shotgun (WGS) entry which is preliminary data.</text>
</comment>
<dbReference type="GO" id="GO:0000139">
    <property type="term" value="C:Golgi membrane"/>
    <property type="evidence" value="ECO:0007669"/>
    <property type="project" value="UniProtKB-SubCell"/>
</dbReference>
<gene>
    <name evidence="13" type="ORF">PGLA2088_LOCUS7206</name>
</gene>
<sequence>MTYRYSALLCACVCACVSASESIGSSTDHGSLSLSLSLSLFLSVNNNNSSLSTDHTELLQIVTAQTRLAIGNNNKNNNDNNNKDKNNNDNNDGAARQKQQTADRAATHARASPPASAASPDVERLLYIGVLSAPRNKENRQRCRAAFVSEIRSGKWKGVTAEFIIGHLPYQTTGHNQGSLPTREQLKLEEDLVAERQQHGDIIRIAMPDSYQNLPDKVLSLVRRSFEQGWQWIMKIDDDQMPMMDTVLRLAKCTACSKYIYAGSYLWDKEIYASQKGPDGSFAKYFSGPGYMLSYALAKAVAATLETQSAEFLTYGSSSEDVDMGRWVAFAQAQLATNVEYKILRVSQALEPALGHMRLVISTTTSTTTTTSQQQQQPQQ</sequence>
<evidence type="ECO:0000256" key="11">
    <source>
        <dbReference type="SAM" id="MobiDB-lite"/>
    </source>
</evidence>
<evidence type="ECO:0000313" key="14">
    <source>
        <dbReference type="Proteomes" id="UP000626109"/>
    </source>
</evidence>
<feature type="compositionally biased region" description="Low complexity" evidence="11">
    <location>
        <begin position="108"/>
        <end position="118"/>
    </location>
</feature>
<dbReference type="Pfam" id="PF01762">
    <property type="entry name" value="Galactosyl_T"/>
    <property type="match status" value="1"/>
</dbReference>